<dbReference type="GO" id="GO:0006075">
    <property type="term" value="P:(1-&gt;3)-beta-D-glucan biosynthetic process"/>
    <property type="evidence" value="ECO:0007669"/>
    <property type="project" value="InterPro"/>
</dbReference>
<dbReference type="PANTHER" id="PTHR12741">
    <property type="entry name" value="LYST-INTERACTING PROTEIN LIP5 DOPAMINE RESPONSIVE PROTEIN DRG-1"/>
    <property type="match status" value="1"/>
</dbReference>
<feature type="compositionally biased region" description="Low complexity" evidence="10">
    <location>
        <begin position="1361"/>
        <end position="1373"/>
    </location>
</feature>
<feature type="compositionally biased region" description="Basic and acidic residues" evidence="10">
    <location>
        <begin position="1402"/>
        <end position="1423"/>
    </location>
</feature>
<evidence type="ECO:0000256" key="9">
    <source>
        <dbReference type="ARBA" id="ARBA00047777"/>
    </source>
</evidence>
<comment type="caution">
    <text evidence="13">The sequence shown here is derived from an EMBL/GenBank/DDBJ whole genome shotgun (WGS) entry which is preliminary data.</text>
</comment>
<evidence type="ECO:0000256" key="4">
    <source>
        <dbReference type="ARBA" id="ARBA00022676"/>
    </source>
</evidence>
<keyword evidence="5" id="KW-0808">Transferase</keyword>
<dbReference type="EMBL" id="BEGY01000010">
    <property type="protein sequence ID" value="GAX74997.1"/>
    <property type="molecule type" value="Genomic_DNA"/>
</dbReference>
<feature type="transmembrane region" description="Helical" evidence="11">
    <location>
        <begin position="2777"/>
        <end position="2797"/>
    </location>
</feature>
<comment type="subcellular location">
    <subcellularLocation>
        <location evidence="1">Membrane</location>
        <topology evidence="1">Multi-pass membrane protein</topology>
    </subcellularLocation>
</comment>
<feature type="compositionally biased region" description="Basic and acidic residues" evidence="10">
    <location>
        <begin position="1175"/>
        <end position="1214"/>
    </location>
</feature>
<dbReference type="SMART" id="SM01205">
    <property type="entry name" value="FKS1_dom1"/>
    <property type="match status" value="1"/>
</dbReference>
<evidence type="ECO:0000256" key="5">
    <source>
        <dbReference type="ARBA" id="ARBA00022679"/>
    </source>
</evidence>
<accession>A0A250WVZ0</accession>
<evidence type="ECO:0000256" key="1">
    <source>
        <dbReference type="ARBA" id="ARBA00004141"/>
    </source>
</evidence>
<dbReference type="Pfam" id="PF02364">
    <property type="entry name" value="Glucan_synthase"/>
    <property type="match status" value="1"/>
</dbReference>
<feature type="region of interest" description="Disordered" evidence="10">
    <location>
        <begin position="1579"/>
        <end position="1614"/>
    </location>
</feature>
<feature type="compositionally biased region" description="Low complexity" evidence="10">
    <location>
        <begin position="1640"/>
        <end position="1659"/>
    </location>
</feature>
<feature type="transmembrane region" description="Helical" evidence="11">
    <location>
        <begin position="2809"/>
        <end position="2826"/>
    </location>
</feature>
<dbReference type="Proteomes" id="UP000232323">
    <property type="component" value="Unassembled WGS sequence"/>
</dbReference>
<feature type="compositionally biased region" description="Polar residues" evidence="10">
    <location>
        <begin position="1221"/>
        <end position="1248"/>
    </location>
</feature>
<feature type="compositionally biased region" description="Acidic residues" evidence="10">
    <location>
        <begin position="38"/>
        <end position="69"/>
    </location>
</feature>
<feature type="region of interest" description="Disordered" evidence="10">
    <location>
        <begin position="968"/>
        <end position="1031"/>
    </location>
</feature>
<dbReference type="OrthoDB" id="1880850at2759"/>
<dbReference type="GO" id="GO:0003843">
    <property type="term" value="F:1,3-beta-D-glucan synthase activity"/>
    <property type="evidence" value="ECO:0007669"/>
    <property type="project" value="UniProtKB-EC"/>
</dbReference>
<feature type="compositionally biased region" description="Acidic residues" evidence="10">
    <location>
        <begin position="1262"/>
        <end position="1273"/>
    </location>
</feature>
<dbReference type="InterPro" id="IPR026899">
    <property type="entry name" value="FKS1-like_dom1"/>
</dbReference>
<dbReference type="PANTHER" id="PTHR12741:SF48">
    <property type="entry name" value="1,3-BETA-GLUCAN SYNTHASE COMPONENT FKS1-RELATED"/>
    <property type="match status" value="1"/>
</dbReference>
<feature type="transmembrane region" description="Helical" evidence="11">
    <location>
        <begin position="2595"/>
        <end position="2613"/>
    </location>
</feature>
<feature type="transmembrane region" description="Helical" evidence="11">
    <location>
        <begin position="689"/>
        <end position="711"/>
    </location>
</feature>
<keyword evidence="7 11" id="KW-1133">Transmembrane helix</keyword>
<dbReference type="Pfam" id="PF14288">
    <property type="entry name" value="FKS1_dom1"/>
    <property type="match status" value="1"/>
</dbReference>
<keyword evidence="8 11" id="KW-0472">Membrane</keyword>
<dbReference type="GO" id="GO:0000148">
    <property type="term" value="C:1,3-beta-D-glucan synthase complex"/>
    <property type="evidence" value="ECO:0007669"/>
    <property type="project" value="InterPro"/>
</dbReference>
<keyword evidence="6 11" id="KW-0812">Transmembrane</keyword>
<feature type="transmembrane region" description="Helical" evidence="11">
    <location>
        <begin position="2846"/>
        <end position="2867"/>
    </location>
</feature>
<feature type="transmembrane region" description="Helical" evidence="11">
    <location>
        <begin position="2696"/>
        <end position="2717"/>
    </location>
</feature>
<name>A0A250WVZ0_9CHLO</name>
<feature type="compositionally biased region" description="Polar residues" evidence="10">
    <location>
        <begin position="1478"/>
        <end position="1488"/>
    </location>
</feature>
<keyword evidence="4" id="KW-0328">Glycosyltransferase</keyword>
<feature type="transmembrane region" description="Helical" evidence="11">
    <location>
        <begin position="723"/>
        <end position="742"/>
    </location>
</feature>
<evidence type="ECO:0000256" key="2">
    <source>
        <dbReference type="ARBA" id="ARBA00009040"/>
    </source>
</evidence>
<feature type="region of interest" description="Disordered" evidence="10">
    <location>
        <begin position="1"/>
        <end position="161"/>
    </location>
</feature>
<dbReference type="GO" id="GO:0005886">
    <property type="term" value="C:plasma membrane"/>
    <property type="evidence" value="ECO:0007669"/>
    <property type="project" value="TreeGrafter"/>
</dbReference>
<evidence type="ECO:0000256" key="8">
    <source>
        <dbReference type="ARBA" id="ARBA00023136"/>
    </source>
</evidence>
<feature type="compositionally biased region" description="Polar residues" evidence="10">
    <location>
        <begin position="89"/>
        <end position="99"/>
    </location>
</feature>
<comment type="similarity">
    <text evidence="2">Belongs to the glycosyltransferase 48 family.</text>
</comment>
<proteinExistence type="inferred from homology"/>
<feature type="transmembrane region" description="Helical" evidence="11">
    <location>
        <begin position="2620"/>
        <end position="2641"/>
    </location>
</feature>
<feature type="region of interest" description="Disordered" evidence="10">
    <location>
        <begin position="1446"/>
        <end position="1499"/>
    </location>
</feature>
<feature type="compositionally biased region" description="Polar residues" evidence="10">
    <location>
        <begin position="970"/>
        <end position="993"/>
    </location>
</feature>
<feature type="region of interest" description="Disordered" evidence="10">
    <location>
        <begin position="1146"/>
        <end position="1373"/>
    </location>
</feature>
<sequence>MFKLPAGVAEDTEHSPLQPSHSIAARLMSILSPKGDKDIDDDEEEELEDEEEDIGDEDIYDADEDDDDEHQYPANWKESAPPEKAVQVESWQDDSNGLGKQSEPVLYGYQHDPAIPGAGADLPGSIKDEAQSSESGEAAPDAGEAAHVKPHRTGGLKQKSFFTPDDYKFEEESQPSRHFKAHELAQSSKDKEIPPSCTIKIPDISTHEYEDIIHAVVWHVGRIFGFQAFNVNPQTQKQVSKEYVPATIFLATDHIVKLLLHNGFVRREQGKDTQEERFARALYEFHCTIFKSYEENYLPLVGLSRRTGYAEAMLQTRPYASTRCTHGLLCELALYFLLYSEASSLRHTPELLWFLYWTLNHSPNMSELWQHDLPHANEELRTKHLELRNMHQSVILDVQNALHLHPKRMRPEDCGRVSSILAKLKNVIMSTEEKYIVAELIAFGDGGFFCDRIVTPIFYVMSYEIDHLSNLGVDVAHRIGYDDFNESLCNRDIVHDTLAALKVTRQDLSEQHPNEAYHSMTNLGFTKQSKAFFDPQVASDFWRTKVFVKTYRERRSWAALYRAFYRVVAFHLVLFHMIQTFAFVGLDWRMLSSGIITMAWCKALERICNWFMTQEPDEPLSTTLSKLFSSKNKNKLNSNNMRAALNFESNKEGREFARSGDTRNQAYAYTFAAERFNERRKHDVEGKPVNIFWGLLFWILLAMIATSWFVAQFIYGPIKDWCYNWWWVFVTVYCGVHVIHFLTTTRDGYVVSFMTMIGAPKWMRGHGTVPDPTCWLYYPQGTKFKLFFYDVWFWIIVMGMKIPFDYYIVCKPNVVPVQAVFGRGWLGCDARLWTHAYWGAPCIGGDWILAVARICPYILIFFMDTALFYQITTTIYGILVGMLKIDLGVLSGWDDVVNEFYRAPARWWHRCMSEMGNANRLASLKLALFTVDKGDSSDEEDGHKRFASAVVTDGLMFKKAVLSPEELKAQASQRNLSKPGTGKSASKAGTSRAMSKAVSRMGSQADLGSQPTEFWRSPKGTENGAPGKNRTSLLKNAVANASRGNKVAPAPPGLGLTTMKEMEAAVAAKLRNMAKASQRFGDDEDGIASPQARTVPGLIKAHDADKEEGETSAMSEDSLSVLTPIGLIKETSRRWAGSIGLMPSKKELNRESSKKIMSSEDTMTEQFQRVQAARLKKEEERKRKEEIERKKEEVLQKKEEALRKKESAIQRREEGEDSGNSEHLQPQPTSRALNAEASTATPEIQNQLRPFMSMGRFHAHAEEEEEEEEEEGGNSEHLRESGTPKTGKVGGAFGTLKRFLTTNRKSNHRSSTDTGDAGMAIGEATEEIDVEEGLQPLSQHEQMQERSDGHAPQQQSAAVTSGAPRSNSLSSSRGISSFIYRRGGEIEEAGEVLPDVAEETGPADREETEHYEPLHVESTRPKLQQEIDEVFGSPVGSVMQANAVSPFQALSDQGKEEEVDSNKTSGSAALRELRESSTTHSQTRSGRLSSWMDARPTRASPTIKTPAALADTQPQVQPAALTSHLLAGDKGQQLVEEASESYSPAEFVGSASPLSAVEGLAEPGHVLGRSPVHVMVSISQPHSSSSGGGSQARSSSSRYSGKDMGKGAHPAISEPPAVKARAVGFLEKLKSAGNSFTSNALSASVTSSGSGSAGRGSSKCSEKARLKSLLEVDERRVSSMTMMGLDDETYKPEEDELDDVMYQMMMWTAFAGAWDDIVDDLRASDVICDKEVSMLKFVRLDLGSNLHGLRPLLLPTFFYAGQIRKVVDTGSVSTAQVMVLNELRMLCVWVGCQIGLLSGKHAHVITSTPFIASIVNVKHALHRKKFYTSGIKLTELLENMCTLQQVPFDMHDFAEHLLIIFTGLEGEAYAIIKSCKDKKGKEEDLQLANILIEVAQELKKGIKNDPDHLKVMFKRALENSATATFKELARVIRVLKRMLVATQSEATPSSEEGQRILSFFINSLGHPNLDKPPSVDQMYSHSILTPLYEEDVLYPLQAEALAKELGLKKKNMTDLLTESEDSVSLIVFLKAMFTNDWNNFKERIKNMVPEIKLDEMTETDFAPGEKLYDLRLELMMWASTRGQLLARTVNGMMKTEKALRLLIAMEHPRPPTMSEDEYRNWMERLISYKFEYVVTPQTYGKNRSSADMRMRWLAQSIDTLLQRYPRLKAAFLDMGVTENGPTQFSVCIKGVHPDPLMPLPSHVDEGAQVVYELYRIRLPINRYSGRGVILGEGKPENQNHATIFAHGEALQAIDMNQDHYLSETLKVRNLLTELQPSTPGKFHLFADDDEEAGFVATTATLAVEMLQHIRRQQMASVETGLVGFREYIFSEAAGALGKFAAATEYAFGTISQRIMTWPARIRLHYGHPDVFNKMFTISRGGISAATRLLHLTEDVFCGCRIILRGGKIRYKEYIYCGKGRDMGFDSINGFNFKVAGGGGEWGISRESYRIGARLDWFRLMTYYHSGVGFYVNSWVTYQVVFYNLWTLLLLEWTSAVNVGGTSVYNVQQVLQLGTLALIPYAGQLMLEWGVVKTFLTLFEQIMTGSLMFYMFQQMTVAASFQHDMSYGSGKYVGTGRGFNINTMEFVKVFTLYARTHLYAGFEIIFILSMLYILKEPSTDLSLMTWSSWLLAFTLLVAPLWFNPFTFEMEKVQKNYIAWQQWMNGDIDFITGSNWHTWNAASLEKIRNDNGNNTDNWMNILAIFLSGWPYALMALGAVSRLNIRANIFTPQSAMANPFVVFFIGTGAMFLLIMVTLFLHERWMAMANNKPWRIYKWAMSLMLIGFNFGFLLGLTAYYTGDGITTMLIIQYANFNLLIFFHRVATAMFSQVNSIRAFVDHGYYIMDSFVGYVMFIIIALLSFLGVPGILQMRLLFNDSFSKMANYGKIAKAMREAKIGYTPGAQPMPGLATRPNSADTTATRGFDVKTMVKSEHRYT</sequence>
<keyword evidence="14" id="KW-1185">Reference proteome</keyword>
<evidence type="ECO:0000256" key="11">
    <source>
        <dbReference type="SAM" id="Phobius"/>
    </source>
</evidence>
<evidence type="ECO:0000259" key="12">
    <source>
        <dbReference type="SMART" id="SM01205"/>
    </source>
</evidence>
<feature type="transmembrane region" description="Helical" evidence="11">
    <location>
        <begin position="2737"/>
        <end position="2757"/>
    </location>
</feature>
<evidence type="ECO:0000256" key="3">
    <source>
        <dbReference type="ARBA" id="ARBA00012589"/>
    </source>
</evidence>
<feature type="domain" description="1,3-beta-glucan synthase component FKS1-like" evidence="12">
    <location>
        <begin position="326"/>
        <end position="497"/>
    </location>
</feature>
<feature type="compositionally biased region" description="Low complexity" evidence="10">
    <location>
        <begin position="1579"/>
        <end position="1599"/>
    </location>
</feature>
<dbReference type="EC" id="2.4.1.34" evidence="3"/>
<evidence type="ECO:0000256" key="6">
    <source>
        <dbReference type="ARBA" id="ARBA00022692"/>
    </source>
</evidence>
<protein>
    <recommendedName>
        <fullName evidence="3">1,3-beta-glucan synthase</fullName>
        <ecNumber evidence="3">2.4.1.34</ecNumber>
    </recommendedName>
</protein>
<comment type="catalytic activity">
    <reaction evidence="9">
        <text>[(1-&gt;3)-beta-D-glucosyl](n) + UDP-alpha-D-glucose = [(1-&gt;3)-beta-D-glucosyl](n+1) + UDP + H(+)</text>
        <dbReference type="Rhea" id="RHEA:21476"/>
        <dbReference type="Rhea" id="RHEA-COMP:11146"/>
        <dbReference type="Rhea" id="RHEA-COMP:14303"/>
        <dbReference type="ChEBI" id="CHEBI:15378"/>
        <dbReference type="ChEBI" id="CHEBI:37671"/>
        <dbReference type="ChEBI" id="CHEBI:58223"/>
        <dbReference type="ChEBI" id="CHEBI:58885"/>
        <dbReference type="EC" id="2.4.1.34"/>
    </reaction>
</comment>
<organism evidence="13 14">
    <name type="scientific">Chlamydomonas eustigma</name>
    <dbReference type="NCBI Taxonomy" id="1157962"/>
    <lineage>
        <taxon>Eukaryota</taxon>
        <taxon>Viridiplantae</taxon>
        <taxon>Chlorophyta</taxon>
        <taxon>core chlorophytes</taxon>
        <taxon>Chlorophyceae</taxon>
        <taxon>CS clade</taxon>
        <taxon>Chlamydomonadales</taxon>
        <taxon>Chlamydomonadaceae</taxon>
        <taxon>Chlamydomonas</taxon>
    </lineage>
</organism>
<evidence type="ECO:0000256" key="10">
    <source>
        <dbReference type="SAM" id="MobiDB-lite"/>
    </source>
</evidence>
<evidence type="ECO:0000313" key="13">
    <source>
        <dbReference type="EMBL" id="GAX74997.1"/>
    </source>
</evidence>
<reference evidence="13 14" key="1">
    <citation type="submission" date="2017-08" db="EMBL/GenBank/DDBJ databases">
        <title>Acidophilic green algal genome provides insights into adaptation to an acidic environment.</title>
        <authorList>
            <person name="Hirooka S."/>
            <person name="Hirose Y."/>
            <person name="Kanesaki Y."/>
            <person name="Higuchi S."/>
            <person name="Fujiwara T."/>
            <person name="Onuma R."/>
            <person name="Era A."/>
            <person name="Ohbayashi R."/>
            <person name="Uzuka A."/>
            <person name="Nozaki H."/>
            <person name="Yoshikawa H."/>
            <person name="Miyagishima S.Y."/>
        </authorList>
    </citation>
    <scope>NUCLEOTIDE SEQUENCE [LARGE SCALE GENOMIC DNA]</scope>
    <source>
        <strain evidence="13 14">NIES-2499</strain>
    </source>
</reference>
<feature type="region of interest" description="Disordered" evidence="10">
    <location>
        <begin position="1390"/>
        <end position="1423"/>
    </location>
</feature>
<dbReference type="InterPro" id="IPR003440">
    <property type="entry name" value="Glyco_trans_48_dom"/>
</dbReference>
<feature type="region of interest" description="Disordered" evidence="10">
    <location>
        <begin position="1640"/>
        <end position="1660"/>
    </location>
</feature>
<gene>
    <name evidence="13" type="ORF">CEUSTIGMA_g2443.t1</name>
</gene>
<feature type="transmembrane region" description="Helical" evidence="11">
    <location>
        <begin position="563"/>
        <end position="586"/>
    </location>
</feature>
<feature type="compositionally biased region" description="Polar residues" evidence="10">
    <location>
        <begin position="1159"/>
        <end position="1169"/>
    </location>
</feature>
<evidence type="ECO:0000313" key="14">
    <source>
        <dbReference type="Proteomes" id="UP000232323"/>
    </source>
</evidence>
<dbReference type="GO" id="GO:0008360">
    <property type="term" value="P:regulation of cell shape"/>
    <property type="evidence" value="ECO:0007669"/>
    <property type="project" value="UniProtKB-KW"/>
</dbReference>
<feature type="transmembrane region" description="Helical" evidence="11">
    <location>
        <begin position="786"/>
        <end position="804"/>
    </location>
</feature>
<evidence type="ECO:0000256" key="7">
    <source>
        <dbReference type="ARBA" id="ARBA00022989"/>
    </source>
</evidence>
<feature type="compositionally biased region" description="Basic and acidic residues" evidence="10">
    <location>
        <begin position="1146"/>
        <end position="1158"/>
    </location>
</feature>
<dbReference type="STRING" id="1157962.A0A250WVZ0"/>